<name>A0AAJ6V880_POPEU</name>
<dbReference type="GO" id="GO:0005634">
    <property type="term" value="C:nucleus"/>
    <property type="evidence" value="ECO:0007669"/>
    <property type="project" value="TreeGrafter"/>
</dbReference>
<evidence type="ECO:0000313" key="3">
    <source>
        <dbReference type="RefSeq" id="XP_011043657.1"/>
    </source>
</evidence>
<dbReference type="InterPro" id="IPR031140">
    <property type="entry name" value="IDD1-16"/>
</dbReference>
<dbReference type="GeneID" id="105139056"/>
<dbReference type="PANTHER" id="PTHR10593:SF148">
    <property type="entry name" value="ZINC FINGER PROTEIN MAGPIE"/>
    <property type="match status" value="1"/>
</dbReference>
<protein>
    <submittedName>
        <fullName evidence="3">Zinc finger protein NUTCRACKER-like</fullName>
    </submittedName>
</protein>
<dbReference type="PANTHER" id="PTHR10593">
    <property type="entry name" value="SERINE/THREONINE-PROTEIN KINASE RIO"/>
    <property type="match status" value="1"/>
</dbReference>
<dbReference type="Proteomes" id="UP000694918">
    <property type="component" value="Unplaced"/>
</dbReference>
<accession>A0AAJ6V880</accession>
<dbReference type="Pfam" id="PF22992">
    <property type="entry name" value="C2CH-4th_BIRD-IDD"/>
    <property type="match status" value="1"/>
</dbReference>
<dbReference type="GO" id="GO:0003700">
    <property type="term" value="F:DNA-binding transcription factor activity"/>
    <property type="evidence" value="ECO:0007669"/>
    <property type="project" value="TreeGrafter"/>
</dbReference>
<evidence type="ECO:0000259" key="1">
    <source>
        <dbReference type="Pfam" id="PF22992"/>
    </source>
</evidence>
<sequence>MDQKREVFEILVMGNFAGRKRRDSFITHRAFCDALAEETARVNAVSSINNLAAGSINYHLMGNPLGPTMAQHFSTIFKPISSNDHQTRQGGVSLWMNQGVPQVSEAMGNNIQEIHQLRSVTSSGAMFGDLLAVSCSHAPPSDHYQLNWPVFGNKISSNNAHEELTSTLVLPLTNVKEAAAASQLASVPSLYSTQQQQSHQTTSANMSATALLQKAAQIGATSTDPSFLGSFALKSNANKVQDGNKFCGLYGSSPVSTNPASDVENSGSDQISSLNQLQMYPKRQKIFQSDQDSPAGGQTRDFLGVGVQAICYPSSMNGWI</sequence>
<dbReference type="InterPro" id="IPR055185">
    <property type="entry name" value="C2CH-4th_BIRD-IDD"/>
</dbReference>
<proteinExistence type="predicted"/>
<gene>
    <name evidence="3" type="primary">LOC105139056</name>
</gene>
<keyword evidence="2" id="KW-1185">Reference proteome</keyword>
<dbReference type="AlphaFoldDB" id="A0AAJ6V880"/>
<evidence type="ECO:0000313" key="2">
    <source>
        <dbReference type="Proteomes" id="UP000694918"/>
    </source>
</evidence>
<reference evidence="3" key="1">
    <citation type="submission" date="2025-08" db="UniProtKB">
        <authorList>
            <consortium name="RefSeq"/>
        </authorList>
    </citation>
    <scope>IDENTIFICATION</scope>
</reference>
<dbReference type="RefSeq" id="XP_011043657.1">
    <property type="nucleotide sequence ID" value="XM_011045355.1"/>
</dbReference>
<organism evidence="2 3">
    <name type="scientific">Populus euphratica</name>
    <name type="common">Euphrates poplar</name>
    <dbReference type="NCBI Taxonomy" id="75702"/>
    <lineage>
        <taxon>Eukaryota</taxon>
        <taxon>Viridiplantae</taxon>
        <taxon>Streptophyta</taxon>
        <taxon>Embryophyta</taxon>
        <taxon>Tracheophyta</taxon>
        <taxon>Spermatophyta</taxon>
        <taxon>Magnoliopsida</taxon>
        <taxon>eudicotyledons</taxon>
        <taxon>Gunneridae</taxon>
        <taxon>Pentapetalae</taxon>
        <taxon>rosids</taxon>
        <taxon>fabids</taxon>
        <taxon>Malpighiales</taxon>
        <taxon>Salicaceae</taxon>
        <taxon>Saliceae</taxon>
        <taxon>Populus</taxon>
    </lineage>
</organism>
<dbReference type="KEGG" id="peu:105139056"/>
<feature type="domain" description="BIRD-IDD transcription factor fourth C2HC zinc finger" evidence="1">
    <location>
        <begin position="21"/>
        <end position="48"/>
    </location>
</feature>